<dbReference type="Proteomes" id="UP000255129">
    <property type="component" value="Unassembled WGS sequence"/>
</dbReference>
<proteinExistence type="predicted"/>
<evidence type="ECO:0000313" key="2">
    <source>
        <dbReference type="EMBL" id="SUC35434.1"/>
    </source>
</evidence>
<gene>
    <name evidence="2" type="ORF">NCTC12026_01830</name>
</gene>
<protein>
    <recommendedName>
        <fullName evidence="4">DUF3899 domain-containing protein</fullName>
    </recommendedName>
</protein>
<organism evidence="2 3">
    <name type="scientific">Providencia rustigianii</name>
    <dbReference type="NCBI Taxonomy" id="158850"/>
    <lineage>
        <taxon>Bacteria</taxon>
        <taxon>Pseudomonadati</taxon>
        <taxon>Pseudomonadota</taxon>
        <taxon>Gammaproteobacteria</taxon>
        <taxon>Enterobacterales</taxon>
        <taxon>Morganellaceae</taxon>
        <taxon>Providencia</taxon>
    </lineage>
</organism>
<name>A0A379G2X1_9GAMM</name>
<reference evidence="2 3" key="1">
    <citation type="submission" date="2018-06" db="EMBL/GenBank/DDBJ databases">
        <authorList>
            <consortium name="Pathogen Informatics"/>
            <person name="Doyle S."/>
        </authorList>
    </citation>
    <scope>NUCLEOTIDE SEQUENCE [LARGE SCALE GENOMIC DNA]</scope>
    <source>
        <strain evidence="2 3">NCTC12026</strain>
    </source>
</reference>
<feature type="transmembrane region" description="Helical" evidence="1">
    <location>
        <begin position="20"/>
        <end position="40"/>
    </location>
</feature>
<feature type="transmembrane region" description="Helical" evidence="1">
    <location>
        <begin position="111"/>
        <end position="132"/>
    </location>
</feature>
<accession>A0A379G2X1</accession>
<dbReference type="AlphaFoldDB" id="A0A379G2X1"/>
<dbReference type="EMBL" id="UGUA01000002">
    <property type="protein sequence ID" value="SUC35434.1"/>
    <property type="molecule type" value="Genomic_DNA"/>
</dbReference>
<feature type="transmembrane region" description="Helical" evidence="1">
    <location>
        <begin position="46"/>
        <end position="67"/>
    </location>
</feature>
<sequence>MSHLMDKNRGEVIIIFTESWRYLVIGSLLALIGQFSLFFGFNAQRWSLFIGTGLFTISQYYIYRLWLDNHFFKLIYRQGNTDAFDDASKVLFPKKSNHKSMDERWIGTRNLFNRACYLVLTLWIWLLLSIVFS</sequence>
<keyword evidence="1" id="KW-0812">Transmembrane</keyword>
<evidence type="ECO:0000256" key="1">
    <source>
        <dbReference type="SAM" id="Phobius"/>
    </source>
</evidence>
<dbReference type="OrthoDB" id="6485698at2"/>
<keyword evidence="1" id="KW-0472">Membrane</keyword>
<keyword evidence="1" id="KW-1133">Transmembrane helix</keyword>
<evidence type="ECO:0000313" key="3">
    <source>
        <dbReference type="Proteomes" id="UP000255129"/>
    </source>
</evidence>
<dbReference type="RefSeq" id="WP_006813174.1">
    <property type="nucleotide sequence ID" value="NZ_CABLCG010000087.1"/>
</dbReference>
<evidence type="ECO:0008006" key="4">
    <source>
        <dbReference type="Google" id="ProtNLM"/>
    </source>
</evidence>